<dbReference type="EMBL" id="UGAB01000002">
    <property type="protein sequence ID" value="STF43193.1"/>
    <property type="molecule type" value="Genomic_DNA"/>
</dbReference>
<accession>A0A376LFX7</accession>
<evidence type="ECO:0000313" key="2">
    <source>
        <dbReference type="Proteomes" id="UP000254877"/>
    </source>
</evidence>
<sequence length="145" mass="17072">MDWYLEEASTIFYPMSARCQFEQDACELYAWIMTRIRQNNWRAIRKTDIERYGPNRLRRAEKLTPVLNQLIAQNYFRIIKMRSHQALYVSALDNNGYILPFGAMSYEPFDIVPPQYNHNAKTYSVVIPPALIQSFTPDSSAYTLF</sequence>
<gene>
    <name evidence="1" type="ORF">NCTC7928_03880</name>
</gene>
<dbReference type="Proteomes" id="UP000254877">
    <property type="component" value="Unassembled WGS sequence"/>
</dbReference>
<dbReference type="RefSeq" id="WP_235410446.1">
    <property type="nucleotide sequence ID" value="NZ_CP091016.1"/>
</dbReference>
<protein>
    <submittedName>
        <fullName evidence="1">Uncharacterized protein</fullName>
    </submittedName>
</protein>
<name>A0A376LFX7_ECOLX</name>
<proteinExistence type="predicted"/>
<reference evidence="1 2" key="1">
    <citation type="submission" date="2018-06" db="EMBL/GenBank/DDBJ databases">
        <authorList>
            <consortium name="Pathogen Informatics"/>
            <person name="Doyle S."/>
        </authorList>
    </citation>
    <scope>NUCLEOTIDE SEQUENCE [LARGE SCALE GENOMIC DNA]</scope>
    <source>
        <strain evidence="1 2">NCTC7928</strain>
    </source>
</reference>
<evidence type="ECO:0000313" key="1">
    <source>
        <dbReference type="EMBL" id="STF43193.1"/>
    </source>
</evidence>
<dbReference type="AlphaFoldDB" id="A0A376LFX7"/>
<organism evidence="1 2">
    <name type="scientific">Escherichia coli</name>
    <dbReference type="NCBI Taxonomy" id="562"/>
    <lineage>
        <taxon>Bacteria</taxon>
        <taxon>Pseudomonadati</taxon>
        <taxon>Pseudomonadota</taxon>
        <taxon>Gammaproteobacteria</taxon>
        <taxon>Enterobacterales</taxon>
        <taxon>Enterobacteriaceae</taxon>
        <taxon>Escherichia</taxon>
    </lineage>
</organism>